<keyword evidence="1" id="KW-0472">Membrane</keyword>
<proteinExistence type="predicted"/>
<evidence type="ECO:0000313" key="3">
    <source>
        <dbReference type="Proteomes" id="UP000272010"/>
    </source>
</evidence>
<protein>
    <submittedName>
        <fullName evidence="2">Uncharacterized protein</fullName>
    </submittedName>
</protein>
<gene>
    <name evidence="2" type="ORF">PY32053_00728</name>
</gene>
<dbReference type="EMBL" id="CP031078">
    <property type="protein sequence ID" value="AYF00404.1"/>
    <property type="molecule type" value="Genomic_DNA"/>
</dbReference>
<feature type="transmembrane region" description="Helical" evidence="1">
    <location>
        <begin position="47"/>
        <end position="68"/>
    </location>
</feature>
<accession>A0A386UI90</accession>
<evidence type="ECO:0000313" key="2">
    <source>
        <dbReference type="EMBL" id="AYF00404.1"/>
    </source>
</evidence>
<sequence>MESTLYNKGDAMRGWIGFAAGMAGYVALLVLSQRLLAGGIQDQGTRLLVSLMPMLPAAIVCAAVVAIIRRMDEMQRKLQFDALALSFAGTALLTFGYGFLEGEGYPRLSMFVVWPLMALLWTIGTCLGRLRHG</sequence>
<keyword evidence="1" id="KW-0812">Transmembrane</keyword>
<feature type="transmembrane region" description="Helical" evidence="1">
    <location>
        <begin position="12"/>
        <end position="35"/>
    </location>
</feature>
<dbReference type="AlphaFoldDB" id="A0A386UI90"/>
<name>A0A386UI90_9RHOB</name>
<dbReference type="Proteomes" id="UP000272010">
    <property type="component" value="Chromosome"/>
</dbReference>
<reference evidence="3" key="1">
    <citation type="submission" date="2018-07" db="EMBL/GenBank/DDBJ databases">
        <title>Genome Structure of the Opportunistic Pathogen Paracoccus yeei (Alphaproteobacteria) and Identification of Putative Virulence Factors.</title>
        <authorList>
            <person name="Lasek R."/>
            <person name="Szuplewska M."/>
            <person name="Mitura M."/>
            <person name="Decewicz P."/>
            <person name="Chmielowska C."/>
            <person name="Pawlot A."/>
            <person name="Sentkowska D."/>
            <person name="Czarnecki J."/>
            <person name="Bartosik D."/>
        </authorList>
    </citation>
    <scope>NUCLEOTIDE SEQUENCE [LARGE SCALE GENOMIC DNA]</scope>
    <source>
        <strain evidence="3">CCUG 32053</strain>
    </source>
</reference>
<organism evidence="2 3">
    <name type="scientific">Paracoccus yeei</name>
    <dbReference type="NCBI Taxonomy" id="147645"/>
    <lineage>
        <taxon>Bacteria</taxon>
        <taxon>Pseudomonadati</taxon>
        <taxon>Pseudomonadota</taxon>
        <taxon>Alphaproteobacteria</taxon>
        <taxon>Rhodobacterales</taxon>
        <taxon>Paracoccaceae</taxon>
        <taxon>Paracoccus</taxon>
    </lineage>
</organism>
<keyword evidence="1" id="KW-1133">Transmembrane helix</keyword>
<feature type="transmembrane region" description="Helical" evidence="1">
    <location>
        <begin position="80"/>
        <end position="100"/>
    </location>
</feature>
<feature type="transmembrane region" description="Helical" evidence="1">
    <location>
        <begin position="112"/>
        <end position="130"/>
    </location>
</feature>
<evidence type="ECO:0000256" key="1">
    <source>
        <dbReference type="SAM" id="Phobius"/>
    </source>
</evidence>